<feature type="transmembrane region" description="Helical" evidence="4">
    <location>
        <begin position="279"/>
        <end position="300"/>
    </location>
</feature>
<keyword evidence="4" id="KW-0812">Transmembrane</keyword>
<evidence type="ECO:0000256" key="4">
    <source>
        <dbReference type="SAM" id="Phobius"/>
    </source>
</evidence>
<keyword evidence="4" id="KW-0472">Membrane</keyword>
<dbReference type="Pfam" id="PF13948">
    <property type="entry name" value="DUF4215"/>
    <property type="match status" value="3"/>
</dbReference>
<keyword evidence="1" id="KW-0732">Signal</keyword>
<evidence type="ECO:0000313" key="6">
    <source>
        <dbReference type="Proteomes" id="UP000688137"/>
    </source>
</evidence>
<evidence type="ECO:0000256" key="1">
    <source>
        <dbReference type="ARBA" id="ARBA00022729"/>
    </source>
</evidence>
<dbReference type="PANTHER" id="PTHR38934">
    <property type="entry name" value="HYPHALLY REGULATED CELL WALL PROTEIN 1"/>
    <property type="match status" value="1"/>
</dbReference>
<evidence type="ECO:0000313" key="5">
    <source>
        <dbReference type="EMBL" id="CAD8102659.1"/>
    </source>
</evidence>
<accession>A0A8S1PI58</accession>
<feature type="transmembrane region" description="Helical" evidence="4">
    <location>
        <begin position="312"/>
        <end position="333"/>
    </location>
</feature>
<proteinExistence type="predicted"/>
<name>A0A8S1PI58_PARPR</name>
<evidence type="ECO:0000256" key="3">
    <source>
        <dbReference type="ARBA" id="ARBA00023157"/>
    </source>
</evidence>
<keyword evidence="3" id="KW-1015">Disulfide bond</keyword>
<gene>
    <name evidence="5" type="ORF">PPRIM_AZ9-3.1.T1190016</name>
</gene>
<organism evidence="5 6">
    <name type="scientific">Paramecium primaurelia</name>
    <dbReference type="NCBI Taxonomy" id="5886"/>
    <lineage>
        <taxon>Eukaryota</taxon>
        <taxon>Sar</taxon>
        <taxon>Alveolata</taxon>
        <taxon>Ciliophora</taxon>
        <taxon>Intramacronucleata</taxon>
        <taxon>Oligohymenophorea</taxon>
        <taxon>Peniculida</taxon>
        <taxon>Parameciidae</taxon>
        <taxon>Paramecium</taxon>
    </lineage>
</organism>
<evidence type="ECO:0000256" key="2">
    <source>
        <dbReference type="ARBA" id="ARBA00022737"/>
    </source>
</evidence>
<dbReference type="Proteomes" id="UP000688137">
    <property type="component" value="Unassembled WGS sequence"/>
</dbReference>
<reference evidence="5" key="1">
    <citation type="submission" date="2021-01" db="EMBL/GenBank/DDBJ databases">
        <authorList>
            <consortium name="Genoscope - CEA"/>
            <person name="William W."/>
        </authorList>
    </citation>
    <scope>NUCLEOTIDE SEQUENCE</scope>
</reference>
<sequence length="450" mass="52610">MTVFQCGNCQYLVIQEIKYYTQLPSHQNVLIRFFKNDEITIIVDYLYGKEIISSRYLIEIFIRNHHDPIFQLNIKTQSSQQYSNLRDFEVFYTQPEILFNNLKEGCLDQIDDKCLICLEGWILDEFLENCNPICGDGIIRGQEQCDDTKVISNYSCYQCKYSCTEFCQICQFGICLQCIDGFTLSLNRKYCMPLCNDGIIQQFEACDDYNNIPFDGCYKCQSNCDLRCQFCIDSKFQLCEIGWQLIDNKCYSYCGDGLIAQHSIEQCDDANLIENDGCLIANLNVFLIVFHVQIMIFVQFVKITFNQKNNHVYQYVVMVLLSMDLRIVMMEIINQMTDAINANLNVHKDVLIVKMDKVVKSAIINIFQIMKRLNVMRLSLQMIRIKRINIIQYAAKTLFQQIINVSINVEMEFLIYNMNNAMTEIQLEEMAVHFFVMKKIPINVKIMKAV</sequence>
<keyword evidence="6" id="KW-1185">Reference proteome</keyword>
<dbReference type="NCBIfam" id="TIGR02232">
    <property type="entry name" value="myxo_disulf_rpt"/>
    <property type="match status" value="1"/>
</dbReference>
<dbReference type="InterPro" id="IPR011936">
    <property type="entry name" value="Myxo_disulph_rpt"/>
</dbReference>
<keyword evidence="4" id="KW-1133">Transmembrane helix</keyword>
<comment type="caution">
    <text evidence="5">The sequence shown here is derived from an EMBL/GenBank/DDBJ whole genome shotgun (WGS) entry which is preliminary data.</text>
</comment>
<dbReference type="EMBL" id="CAJJDM010000122">
    <property type="protein sequence ID" value="CAD8102659.1"/>
    <property type="molecule type" value="Genomic_DNA"/>
</dbReference>
<dbReference type="PANTHER" id="PTHR38934:SF6">
    <property type="entry name" value="CHROMOSOME UNDETERMINED SCAFFOLD_176, WHOLE GENOME SHOTGUN SEQUENCE"/>
    <property type="match status" value="1"/>
</dbReference>
<dbReference type="AlphaFoldDB" id="A0A8S1PI58"/>
<protein>
    <submittedName>
        <fullName evidence="5">Uncharacterized protein</fullName>
    </submittedName>
</protein>
<keyword evidence="2" id="KW-0677">Repeat</keyword>